<organism evidence="2 3">
    <name type="scientific">Portunus trituberculatus</name>
    <name type="common">Swimming crab</name>
    <name type="synonym">Neptunus trituberculatus</name>
    <dbReference type="NCBI Taxonomy" id="210409"/>
    <lineage>
        <taxon>Eukaryota</taxon>
        <taxon>Metazoa</taxon>
        <taxon>Ecdysozoa</taxon>
        <taxon>Arthropoda</taxon>
        <taxon>Crustacea</taxon>
        <taxon>Multicrustacea</taxon>
        <taxon>Malacostraca</taxon>
        <taxon>Eumalacostraca</taxon>
        <taxon>Eucarida</taxon>
        <taxon>Decapoda</taxon>
        <taxon>Pleocyemata</taxon>
        <taxon>Brachyura</taxon>
        <taxon>Eubrachyura</taxon>
        <taxon>Portunoidea</taxon>
        <taxon>Portunidae</taxon>
        <taxon>Portuninae</taxon>
        <taxon>Portunus</taxon>
    </lineage>
</organism>
<dbReference type="Proteomes" id="UP000324222">
    <property type="component" value="Unassembled WGS sequence"/>
</dbReference>
<name>A0A5B7JPB6_PORTR</name>
<comment type="caution">
    <text evidence="2">The sequence shown here is derived from an EMBL/GenBank/DDBJ whole genome shotgun (WGS) entry which is preliminary data.</text>
</comment>
<dbReference type="AlphaFoldDB" id="A0A5B7JPB6"/>
<evidence type="ECO:0000313" key="2">
    <source>
        <dbReference type="EMBL" id="MPC98640.1"/>
    </source>
</evidence>
<gene>
    <name evidence="2" type="ORF">E2C01_094018</name>
</gene>
<proteinExistence type="predicted"/>
<reference evidence="2 3" key="1">
    <citation type="submission" date="2019-05" db="EMBL/GenBank/DDBJ databases">
        <title>Another draft genome of Portunus trituberculatus and its Hox gene families provides insights of decapod evolution.</title>
        <authorList>
            <person name="Jeong J.-H."/>
            <person name="Song I."/>
            <person name="Kim S."/>
            <person name="Choi T."/>
            <person name="Kim D."/>
            <person name="Ryu S."/>
            <person name="Kim W."/>
        </authorList>
    </citation>
    <scope>NUCLEOTIDE SEQUENCE [LARGE SCALE GENOMIC DNA]</scope>
    <source>
        <tissue evidence="2">Muscle</tissue>
    </source>
</reference>
<accession>A0A5B7JPB6</accession>
<evidence type="ECO:0000256" key="1">
    <source>
        <dbReference type="SAM" id="MobiDB-lite"/>
    </source>
</evidence>
<sequence>MNTSGISACNERSVCLTEPVLPCELVDPRVAGRRDYHTAVAWLPQGLKNTERYSCPGLCLRFSVLLSASMEARPGSSHPRPVTSGRAAASVSHIKYPREGGRRERGREGWTHEGRKSGKEGRRATEGQKERGWAWVSV</sequence>
<protein>
    <submittedName>
        <fullName evidence="2">Uncharacterized protein</fullName>
    </submittedName>
</protein>
<feature type="region of interest" description="Disordered" evidence="1">
    <location>
        <begin position="72"/>
        <end position="138"/>
    </location>
</feature>
<feature type="compositionally biased region" description="Basic and acidic residues" evidence="1">
    <location>
        <begin position="96"/>
        <end position="132"/>
    </location>
</feature>
<evidence type="ECO:0000313" key="3">
    <source>
        <dbReference type="Proteomes" id="UP000324222"/>
    </source>
</evidence>
<dbReference type="EMBL" id="VSRR010114969">
    <property type="protein sequence ID" value="MPC98640.1"/>
    <property type="molecule type" value="Genomic_DNA"/>
</dbReference>
<keyword evidence="3" id="KW-1185">Reference proteome</keyword>